<proteinExistence type="predicted"/>
<dbReference type="AlphaFoldDB" id="A0A4Y1R2Z8"/>
<name>A0A4Y1R2Z8_PRUDU</name>
<accession>A0A4Y1R2Z8</accession>
<dbReference type="EMBL" id="AP019298">
    <property type="protein sequence ID" value="BBG98462.1"/>
    <property type="molecule type" value="Genomic_DNA"/>
</dbReference>
<keyword evidence="1" id="KW-0378">Hydrolase</keyword>
<organism evidence="3">
    <name type="scientific">Prunus dulcis</name>
    <name type="common">Almond</name>
    <name type="synonym">Amygdalus dulcis</name>
    <dbReference type="NCBI Taxonomy" id="3755"/>
    <lineage>
        <taxon>Eukaryota</taxon>
        <taxon>Viridiplantae</taxon>
        <taxon>Streptophyta</taxon>
        <taxon>Embryophyta</taxon>
        <taxon>Tracheophyta</taxon>
        <taxon>Spermatophyta</taxon>
        <taxon>Magnoliopsida</taxon>
        <taxon>eudicotyledons</taxon>
        <taxon>Gunneridae</taxon>
        <taxon>Pentapetalae</taxon>
        <taxon>rosids</taxon>
        <taxon>fabids</taxon>
        <taxon>Rosales</taxon>
        <taxon>Rosaceae</taxon>
        <taxon>Amygdaloideae</taxon>
        <taxon>Amygdaleae</taxon>
        <taxon>Prunus</taxon>
    </lineage>
</organism>
<reference evidence="3" key="1">
    <citation type="journal article" date="2019" name="Science">
        <title>Mutation of a bHLH transcription factor allowed almond domestication.</title>
        <authorList>
            <person name="Sanchez-Perez R."/>
            <person name="Pavan S."/>
            <person name="Mazzeo R."/>
            <person name="Moldovan C."/>
            <person name="Aiese Cigliano R."/>
            <person name="Del Cueto J."/>
            <person name="Ricciardi F."/>
            <person name="Lotti C."/>
            <person name="Ricciardi L."/>
            <person name="Dicenta F."/>
            <person name="Lopez-Marques R.L."/>
            <person name="Lindberg Moller B."/>
        </authorList>
    </citation>
    <scope>NUCLEOTIDE SEQUENCE</scope>
</reference>
<evidence type="ECO:0000313" key="3">
    <source>
        <dbReference type="EMBL" id="BBG98462.1"/>
    </source>
</evidence>
<protein>
    <submittedName>
        <fullName evidence="3">Peptidase C78, ubiquitin fold modifier-specific peptidase 1/ 2</fullName>
    </submittedName>
</protein>
<evidence type="ECO:0000259" key="2">
    <source>
        <dbReference type="Pfam" id="PF07910"/>
    </source>
</evidence>
<sequence>MDPHANSHFEVEDEDEQLAARDLEFAQQLALAPSSPPSSSMTRTTFYEIEHGLMALLRDCLESERGNTTSIVSGSSLGKEVKRIHNGGKRKAIQRGSLSRPLYFQHDGHSRTVVGIQVKHQHNGMQQHNLLILDPGHRTADLERSLKQKVGWQKFIKRGVHTLKKPQYQLCYIDTGIANREEVELLKTIESVFLEF</sequence>
<dbReference type="Pfam" id="PF07910">
    <property type="entry name" value="Peptidase_C78"/>
    <property type="match status" value="1"/>
</dbReference>
<gene>
    <name evidence="3" type="ORF">Prudu_007874</name>
</gene>
<dbReference type="Gene3D" id="3.90.70.130">
    <property type="match status" value="1"/>
</dbReference>
<dbReference type="GO" id="GO:0016787">
    <property type="term" value="F:hydrolase activity"/>
    <property type="evidence" value="ECO:0007669"/>
    <property type="project" value="UniProtKB-KW"/>
</dbReference>
<dbReference type="InterPro" id="IPR012462">
    <property type="entry name" value="UFSP1/2_DUB_cat"/>
</dbReference>
<feature type="domain" description="UFSP1/2/DUB catalytic" evidence="2">
    <location>
        <begin position="98"/>
        <end position="171"/>
    </location>
</feature>
<evidence type="ECO:0000256" key="1">
    <source>
        <dbReference type="ARBA" id="ARBA00022801"/>
    </source>
</evidence>